<dbReference type="PANTHER" id="PTHR42673:SF4">
    <property type="entry name" value="MALEYLACETOACETATE ISOMERASE"/>
    <property type="match status" value="1"/>
</dbReference>
<dbReference type="InterPro" id="IPR054416">
    <property type="entry name" value="GST_UstS-like_C"/>
</dbReference>
<name>A0A8H5H725_9AGAR</name>
<dbReference type="GO" id="GO:0016034">
    <property type="term" value="F:maleylacetoacetate isomerase activity"/>
    <property type="evidence" value="ECO:0007669"/>
    <property type="project" value="TreeGrafter"/>
</dbReference>
<dbReference type="GO" id="GO:0004364">
    <property type="term" value="F:glutathione transferase activity"/>
    <property type="evidence" value="ECO:0007669"/>
    <property type="project" value="TreeGrafter"/>
</dbReference>
<dbReference type="PROSITE" id="PS50404">
    <property type="entry name" value="GST_NTER"/>
    <property type="match status" value="1"/>
</dbReference>
<dbReference type="SUPFAM" id="SSF47616">
    <property type="entry name" value="GST C-terminal domain-like"/>
    <property type="match status" value="1"/>
</dbReference>
<feature type="domain" description="GST N-terminal" evidence="1">
    <location>
        <begin position="10"/>
        <end position="100"/>
    </location>
</feature>
<dbReference type="SUPFAM" id="SSF52833">
    <property type="entry name" value="Thioredoxin-like"/>
    <property type="match status" value="1"/>
</dbReference>
<dbReference type="Gene3D" id="1.20.1050.10">
    <property type="match status" value="1"/>
</dbReference>
<dbReference type="Gene3D" id="3.40.30.10">
    <property type="entry name" value="Glutaredoxin"/>
    <property type="match status" value="1"/>
</dbReference>
<dbReference type="GO" id="GO:0006559">
    <property type="term" value="P:L-phenylalanine catabolic process"/>
    <property type="evidence" value="ECO:0007669"/>
    <property type="project" value="TreeGrafter"/>
</dbReference>
<dbReference type="OrthoDB" id="4951845at2759"/>
<protein>
    <recommendedName>
        <fullName evidence="1">GST N-terminal domain-containing protein</fullName>
    </recommendedName>
</protein>
<sequence>MLKPIKFYDIPSVIPGQAWSPNTWKTRYSLNFKGLPYQTVWVEFPDIEKVSKKIGTLPTDTKGGLPYYSLPAIHDPNTNTTLVESALIAEYLDTTYPDTPKLFPPGTRALQHAFVDAFMSKLGALWQFALPASNTILNPSSEAYFRRSREKTFGKKIEDIAPTGSAMEMEWAKVKAGFGAIDGWLQKGKADGPYFLGKEPTFADFVVASFILWCKKIWGPDSSQWKDIMSWNEGRWEAFIKGLEKYETGPVSVRM</sequence>
<dbReference type="EMBL" id="JAACJP010000022">
    <property type="protein sequence ID" value="KAF5377892.1"/>
    <property type="molecule type" value="Genomic_DNA"/>
</dbReference>
<accession>A0A8H5H725</accession>
<evidence type="ECO:0000313" key="3">
    <source>
        <dbReference type="Proteomes" id="UP000565441"/>
    </source>
</evidence>
<gene>
    <name evidence="2" type="ORF">D9615_006807</name>
</gene>
<proteinExistence type="predicted"/>
<evidence type="ECO:0000259" key="1">
    <source>
        <dbReference type="PROSITE" id="PS50404"/>
    </source>
</evidence>
<keyword evidence="3" id="KW-1185">Reference proteome</keyword>
<organism evidence="2 3">
    <name type="scientific">Tricholomella constricta</name>
    <dbReference type="NCBI Taxonomy" id="117010"/>
    <lineage>
        <taxon>Eukaryota</taxon>
        <taxon>Fungi</taxon>
        <taxon>Dikarya</taxon>
        <taxon>Basidiomycota</taxon>
        <taxon>Agaricomycotina</taxon>
        <taxon>Agaricomycetes</taxon>
        <taxon>Agaricomycetidae</taxon>
        <taxon>Agaricales</taxon>
        <taxon>Tricholomatineae</taxon>
        <taxon>Lyophyllaceae</taxon>
        <taxon>Tricholomella</taxon>
    </lineage>
</organism>
<dbReference type="Pfam" id="PF22041">
    <property type="entry name" value="GST_C_7"/>
    <property type="match status" value="1"/>
</dbReference>
<dbReference type="InterPro" id="IPR036249">
    <property type="entry name" value="Thioredoxin-like_sf"/>
</dbReference>
<reference evidence="2 3" key="1">
    <citation type="journal article" date="2020" name="ISME J.">
        <title>Uncovering the hidden diversity of litter-decomposition mechanisms in mushroom-forming fungi.</title>
        <authorList>
            <person name="Floudas D."/>
            <person name="Bentzer J."/>
            <person name="Ahren D."/>
            <person name="Johansson T."/>
            <person name="Persson P."/>
            <person name="Tunlid A."/>
        </authorList>
    </citation>
    <scope>NUCLEOTIDE SEQUENCE [LARGE SCALE GENOMIC DNA]</scope>
    <source>
        <strain evidence="2 3">CBS 661.87</strain>
    </source>
</reference>
<evidence type="ECO:0000313" key="2">
    <source>
        <dbReference type="EMBL" id="KAF5377892.1"/>
    </source>
</evidence>
<comment type="caution">
    <text evidence="2">The sequence shown here is derived from an EMBL/GenBank/DDBJ whole genome shotgun (WGS) entry which is preliminary data.</text>
</comment>
<dbReference type="PANTHER" id="PTHR42673">
    <property type="entry name" value="MALEYLACETOACETATE ISOMERASE"/>
    <property type="match status" value="1"/>
</dbReference>
<dbReference type="GO" id="GO:0006749">
    <property type="term" value="P:glutathione metabolic process"/>
    <property type="evidence" value="ECO:0007669"/>
    <property type="project" value="TreeGrafter"/>
</dbReference>
<dbReference type="Pfam" id="PF13409">
    <property type="entry name" value="GST_N_2"/>
    <property type="match status" value="1"/>
</dbReference>
<dbReference type="Proteomes" id="UP000565441">
    <property type="component" value="Unassembled WGS sequence"/>
</dbReference>
<dbReference type="InterPro" id="IPR004045">
    <property type="entry name" value="Glutathione_S-Trfase_N"/>
</dbReference>
<dbReference type="AlphaFoldDB" id="A0A8H5H725"/>
<dbReference type="InterPro" id="IPR036282">
    <property type="entry name" value="Glutathione-S-Trfase_C_sf"/>
</dbReference>